<comment type="caution">
    <text evidence="2">The sequence shown here is derived from an EMBL/GenBank/DDBJ whole genome shotgun (WGS) entry which is preliminary data.</text>
</comment>
<dbReference type="Proteomes" id="UP000886251">
    <property type="component" value="Unassembled WGS sequence"/>
</dbReference>
<dbReference type="Pfam" id="PF04069">
    <property type="entry name" value="OpuAC"/>
    <property type="match status" value="1"/>
</dbReference>
<reference evidence="2" key="1">
    <citation type="journal article" date="2020" name="mSystems">
        <title>Genome- and Community-Level Interaction Insights into Carbon Utilization and Element Cycling Functions of Hydrothermarchaeota in Hydrothermal Sediment.</title>
        <authorList>
            <person name="Zhou Z."/>
            <person name="Liu Y."/>
            <person name="Xu W."/>
            <person name="Pan J."/>
            <person name="Luo Z.H."/>
            <person name="Li M."/>
        </authorList>
    </citation>
    <scope>NUCLEOTIDE SEQUENCE [LARGE SCALE GENOMIC DNA]</scope>
    <source>
        <strain evidence="2">HyVt-443</strain>
    </source>
</reference>
<feature type="domain" description="ABC-type glycine betaine transport system substrate-binding" evidence="1">
    <location>
        <begin position="44"/>
        <end position="327"/>
    </location>
</feature>
<dbReference type="EMBL" id="DRKP01000193">
    <property type="protein sequence ID" value="HEB97841.1"/>
    <property type="molecule type" value="Genomic_DNA"/>
</dbReference>
<proteinExistence type="predicted"/>
<name>A0A831RRC1_9GAMM</name>
<dbReference type="AlphaFoldDB" id="A0A831RRC1"/>
<evidence type="ECO:0000313" key="2">
    <source>
        <dbReference type="EMBL" id="HEB97841.1"/>
    </source>
</evidence>
<dbReference type="Gene3D" id="3.10.105.10">
    <property type="entry name" value="Dipeptide-binding Protein, Domain 3"/>
    <property type="match status" value="1"/>
</dbReference>
<organism evidence="2">
    <name type="scientific">Sedimenticola thiotaurini</name>
    <dbReference type="NCBI Taxonomy" id="1543721"/>
    <lineage>
        <taxon>Bacteria</taxon>
        <taxon>Pseudomonadati</taxon>
        <taxon>Pseudomonadota</taxon>
        <taxon>Gammaproteobacteria</taxon>
        <taxon>Chromatiales</taxon>
        <taxon>Sedimenticolaceae</taxon>
        <taxon>Sedimenticola</taxon>
    </lineage>
</organism>
<dbReference type="GO" id="GO:0043190">
    <property type="term" value="C:ATP-binding cassette (ABC) transporter complex"/>
    <property type="evidence" value="ECO:0007669"/>
    <property type="project" value="InterPro"/>
</dbReference>
<dbReference type="GO" id="GO:0022857">
    <property type="term" value="F:transmembrane transporter activity"/>
    <property type="evidence" value="ECO:0007669"/>
    <property type="project" value="InterPro"/>
</dbReference>
<protein>
    <submittedName>
        <fullName evidence="2">ABC transporter substrate-binding protein</fullName>
    </submittedName>
</protein>
<sequence>MGSIREGRTRNPVIGGNVKRYLSAALLLYVSFVSAVQAAEECGRVTIADMNWNSATLLANVDRFILRNGYGCDAELVPGDTMPTGTSMIEKGEPDIAPEFWSNSFKEAMDKGVKEKRLRIAGRSLSDGGEEGFWVPSYLVDQDPALATIDGIRAKAKMFRHPEDPDRSAFYGCPAGWGCQITSGNLFKALKLADAGFDLIDPGSGAALAGSIARAYERREPWFGYYWAPTAVLGKYRMVKVDFGSGVDEKEFVDCIAQADCENPRVTMYPPSPVHTLTTEAFANRSPRAFAYLARRSLTNAQMNELLAWMEDNQADGDVAMEHFLKEYESIWTSWVPQEVAAKVRKALAGL</sequence>
<accession>A0A831RRC1</accession>
<gene>
    <name evidence="2" type="ORF">ENI96_15590</name>
</gene>
<dbReference type="SUPFAM" id="SSF53850">
    <property type="entry name" value="Periplasmic binding protein-like II"/>
    <property type="match status" value="1"/>
</dbReference>
<dbReference type="InterPro" id="IPR007210">
    <property type="entry name" value="ABC_Gly_betaine_transp_sub-bd"/>
</dbReference>
<evidence type="ECO:0000259" key="1">
    <source>
        <dbReference type="Pfam" id="PF04069"/>
    </source>
</evidence>
<dbReference type="CDD" id="cd13641">
    <property type="entry name" value="PBP2_HisX_like"/>
    <property type="match status" value="1"/>
</dbReference>
<dbReference type="Gene3D" id="3.40.190.100">
    <property type="entry name" value="Glycine betaine-binding periplasmic protein, domain 2"/>
    <property type="match status" value="1"/>
</dbReference>